<evidence type="ECO:0000313" key="2">
    <source>
        <dbReference type="Proteomes" id="UP001207468"/>
    </source>
</evidence>
<gene>
    <name evidence="1" type="ORF">F5148DRAFT_508974</name>
</gene>
<proteinExistence type="predicted"/>
<accession>A0ACC0UI44</accession>
<comment type="caution">
    <text evidence="1">The sequence shown here is derived from an EMBL/GenBank/DDBJ whole genome shotgun (WGS) entry which is preliminary data.</text>
</comment>
<evidence type="ECO:0000313" key="1">
    <source>
        <dbReference type="EMBL" id="KAI9510777.1"/>
    </source>
</evidence>
<sequence>MTRTRRISPRKWSIPYLAVAASTLSDMKRALDNKDIPELSLLAISLQDTSNAVGVAEVRKSCARLREVIRVWDGTESKAAVGAIDGIIAAHGRLRSDFAIAQSWLTRYVETGKVPDDGVSARSVGDRWRRSLAKARGAWMLTAPGNGVQAS</sequence>
<name>A0ACC0UI44_9AGAM</name>
<protein>
    <submittedName>
        <fullName evidence="1">Uncharacterized protein</fullName>
    </submittedName>
</protein>
<dbReference type="Proteomes" id="UP001207468">
    <property type="component" value="Unassembled WGS sequence"/>
</dbReference>
<organism evidence="1 2">
    <name type="scientific">Russula earlei</name>
    <dbReference type="NCBI Taxonomy" id="71964"/>
    <lineage>
        <taxon>Eukaryota</taxon>
        <taxon>Fungi</taxon>
        <taxon>Dikarya</taxon>
        <taxon>Basidiomycota</taxon>
        <taxon>Agaricomycotina</taxon>
        <taxon>Agaricomycetes</taxon>
        <taxon>Russulales</taxon>
        <taxon>Russulaceae</taxon>
        <taxon>Russula</taxon>
    </lineage>
</organism>
<dbReference type="EMBL" id="JAGFNK010000034">
    <property type="protein sequence ID" value="KAI9510777.1"/>
    <property type="molecule type" value="Genomic_DNA"/>
</dbReference>
<reference evidence="1" key="1">
    <citation type="submission" date="2021-03" db="EMBL/GenBank/DDBJ databases">
        <title>Evolutionary priming and transition to the ectomycorrhizal habit in an iconic lineage of mushroom-forming fungi: is preadaptation a requirement?</title>
        <authorList>
            <consortium name="DOE Joint Genome Institute"/>
            <person name="Looney B.P."/>
            <person name="Miyauchi S."/>
            <person name="Morin E."/>
            <person name="Drula E."/>
            <person name="Courty P.E."/>
            <person name="Chicoki N."/>
            <person name="Fauchery L."/>
            <person name="Kohler A."/>
            <person name="Kuo A."/>
            <person name="LaButti K."/>
            <person name="Pangilinan J."/>
            <person name="Lipzen A."/>
            <person name="Riley R."/>
            <person name="Andreopoulos W."/>
            <person name="He G."/>
            <person name="Johnson J."/>
            <person name="Barry K.W."/>
            <person name="Grigoriev I.V."/>
            <person name="Nagy L."/>
            <person name="Hibbett D."/>
            <person name="Henrissat B."/>
            <person name="Matheny P.B."/>
            <person name="Labbe J."/>
            <person name="Martin A.F."/>
        </authorList>
    </citation>
    <scope>NUCLEOTIDE SEQUENCE</scope>
    <source>
        <strain evidence="1">BPL698</strain>
    </source>
</reference>
<keyword evidence="2" id="KW-1185">Reference proteome</keyword>